<comment type="similarity">
    <text evidence="2">Belongs to the CobH/CbiC family.</text>
</comment>
<evidence type="ECO:0000256" key="3">
    <source>
        <dbReference type="ARBA" id="ARBA00022573"/>
    </source>
</evidence>
<reference evidence="6 7" key="1">
    <citation type="journal article" date="2006" name="Genome Res.">
        <title>Skewed genomic variability in strains of the toxigenic bacterial pathogen, Clostridium perfringens.</title>
        <authorList>
            <person name="Myers G.S."/>
            <person name="Rasko D.A."/>
            <person name="Cheung J.K."/>
            <person name="Ravel J."/>
            <person name="Seshadri R."/>
            <person name="Deboy R.T."/>
            <person name="Ren Q."/>
            <person name="Varga J."/>
            <person name="Awad M.M."/>
            <person name="Brinkac L.M."/>
            <person name="Daugherty S.C."/>
            <person name="Haft D.H."/>
            <person name="Dodson R.J."/>
            <person name="Madupu R."/>
            <person name="Nelson W.C."/>
            <person name="Rosovitz M.J."/>
            <person name="Sullivan S.A."/>
            <person name="Khouri H."/>
            <person name="Dimitrov G.I."/>
            <person name="Watkins K.L."/>
            <person name="Mulligan S."/>
            <person name="Benton J."/>
            <person name="Radune D."/>
            <person name="Fisher D.J."/>
            <person name="Atkins H.S."/>
            <person name="Hiscox T."/>
            <person name="Jost B.H."/>
            <person name="Billington S.J."/>
            <person name="Songer J.G."/>
            <person name="McClane B.A."/>
            <person name="Titball R.W."/>
            <person name="Rood J.I."/>
            <person name="Melville S.B."/>
            <person name="Paulsen I.T."/>
        </authorList>
    </citation>
    <scope>NUCLEOTIDE SEQUENCE [LARGE SCALE GENOMIC DNA]</scope>
    <source>
        <strain evidence="7">ATCC 13124 / DSM 756 / JCM 1290 / NCIMB 6125 / NCTC 8237 / S 107 / Type A</strain>
    </source>
</reference>
<keyword evidence="3" id="KW-0169">Cobalamin biosynthesis</keyword>
<dbReference type="Pfam" id="PF02570">
    <property type="entry name" value="CbiC"/>
    <property type="match status" value="1"/>
</dbReference>
<dbReference type="AlphaFoldDB" id="A0A0H2YUQ7"/>
<dbReference type="GO" id="GO:0016993">
    <property type="term" value="F:precorrin-8X methylmutase activity"/>
    <property type="evidence" value="ECO:0007669"/>
    <property type="project" value="InterPro"/>
</dbReference>
<dbReference type="UniPathway" id="UPA00148"/>
<name>A0A0H2YUQ7_CLOP1</name>
<feature type="domain" description="Cobalamin biosynthesis precorrin-8X methylmutase CobH/CbiC" evidence="5">
    <location>
        <begin position="10"/>
        <end position="203"/>
    </location>
</feature>
<dbReference type="RefSeq" id="WP_003452122.1">
    <property type="nucleotide sequence ID" value="NC_008261.1"/>
</dbReference>
<dbReference type="STRING" id="195103.CPF_1435"/>
<proteinExistence type="inferred from homology"/>
<evidence type="ECO:0000313" key="6">
    <source>
        <dbReference type="EMBL" id="ABG84803.1"/>
    </source>
</evidence>
<protein>
    <submittedName>
        <fullName evidence="6">Precorrin-8X methylmutase</fullName>
        <ecNumber evidence="6">5.4.99.61</ecNumber>
    </submittedName>
</protein>
<dbReference type="HOGENOM" id="CLU_084703_1_1_9"/>
<evidence type="ECO:0000256" key="1">
    <source>
        <dbReference type="ARBA" id="ARBA00004953"/>
    </source>
</evidence>
<accession>A0A0H2YUQ7</accession>
<comment type="pathway">
    <text evidence="1">Cofactor biosynthesis; adenosylcobalamin biosynthesis.</text>
</comment>
<keyword evidence="7" id="KW-1185">Reference proteome</keyword>
<evidence type="ECO:0000313" key="7">
    <source>
        <dbReference type="Proteomes" id="UP000001823"/>
    </source>
</evidence>
<dbReference type="EMBL" id="CP000246">
    <property type="protein sequence ID" value="ABG84803.1"/>
    <property type="molecule type" value="Genomic_DNA"/>
</dbReference>
<dbReference type="EC" id="5.4.99.61" evidence="6"/>
<dbReference type="SUPFAM" id="SSF63965">
    <property type="entry name" value="Precorrin-8X methylmutase CbiC/CobH"/>
    <property type="match status" value="1"/>
</dbReference>
<evidence type="ECO:0000259" key="5">
    <source>
        <dbReference type="Pfam" id="PF02570"/>
    </source>
</evidence>
<sequence length="209" mass="23100">MDYMKSPMGIEKRSFEIIGSEMHEHNFSEEELQIVKRVIHTTADFEYQDLIEISEGAIEAGVSALKNGAKIYTDTTMALSGMNKRALKELNASVECYVGLEEVFKLAKEKEITRSMAGVELAAKENVDIFVFGNAPTALFKLRELIKEGKANPKLIVAVPVGFVGASESKEDLDELGIPYIRVKGRKGGSTVAAAIINALLYMNYKRDM</sequence>
<dbReference type="Gene3D" id="3.40.50.10230">
    <property type="entry name" value="Cobalamin biosynthesis CobH/CbiC, precorrin-8X methylmutase"/>
    <property type="match status" value="1"/>
</dbReference>
<gene>
    <name evidence="6" type="primary">cobH</name>
    <name evidence="6" type="ordered locus">CPF_1435</name>
</gene>
<evidence type="ECO:0000256" key="2">
    <source>
        <dbReference type="ARBA" id="ARBA00009774"/>
    </source>
</evidence>
<keyword evidence="4 6" id="KW-0413">Isomerase</keyword>
<organism evidence="6 7">
    <name type="scientific">Clostridium perfringens (strain ATCC 13124 / DSM 756 / JCM 1290 / NCIMB 6125 / NCTC 8237 / Type A)</name>
    <dbReference type="NCBI Taxonomy" id="195103"/>
    <lineage>
        <taxon>Bacteria</taxon>
        <taxon>Bacillati</taxon>
        <taxon>Bacillota</taxon>
        <taxon>Clostridia</taxon>
        <taxon>Eubacteriales</taxon>
        <taxon>Clostridiaceae</taxon>
        <taxon>Clostridium</taxon>
    </lineage>
</organism>
<dbReference type="PANTHER" id="PTHR43588:SF1">
    <property type="entry name" value="COBALT-PRECORRIN-8 METHYLMUTASE"/>
    <property type="match status" value="1"/>
</dbReference>
<dbReference type="InterPro" id="IPR003722">
    <property type="entry name" value="Cbl_synth_CobH/CbiC"/>
</dbReference>
<dbReference type="GO" id="GO:0009236">
    <property type="term" value="P:cobalamin biosynthetic process"/>
    <property type="evidence" value="ECO:0007669"/>
    <property type="project" value="UniProtKB-UniPathway"/>
</dbReference>
<dbReference type="GeneID" id="93002249"/>
<dbReference type="KEGG" id="cpf:CPF_1435"/>
<dbReference type="NCBIfam" id="NF004057">
    <property type="entry name" value="PRK05575.1"/>
    <property type="match status" value="1"/>
</dbReference>
<dbReference type="eggNOG" id="COG2082">
    <property type="taxonomic scope" value="Bacteria"/>
</dbReference>
<dbReference type="PaxDb" id="195103-CPF_1435"/>
<dbReference type="Proteomes" id="UP000001823">
    <property type="component" value="Chromosome"/>
</dbReference>
<evidence type="ECO:0000256" key="4">
    <source>
        <dbReference type="ARBA" id="ARBA00023235"/>
    </source>
</evidence>
<dbReference type="PANTHER" id="PTHR43588">
    <property type="entry name" value="COBALT-PRECORRIN-8 METHYLMUTASE"/>
    <property type="match status" value="1"/>
</dbReference>
<dbReference type="InterPro" id="IPR036588">
    <property type="entry name" value="CobH/CbiC_sf"/>
</dbReference>